<sequence length="122" mass="13032">MARPIYVRFDVPADLATKSLEALELARDTGRIKKGTNEATKAIERGVARLVIVGEDVQPPEIVAHIPALCEEKKTPYIYVKKQSELGAAAGLGVKSAAAAIVEPGKGKEILDEIVQKIGSLK</sequence>
<dbReference type="Pfam" id="PF01248">
    <property type="entry name" value="Ribosomal_L7Ae"/>
    <property type="match status" value="1"/>
</dbReference>
<comment type="caution">
    <text evidence="11">The sequence shown here is derived from an EMBL/GenBank/DDBJ whole genome shotgun (WGS) entry which is preliminary data.</text>
</comment>
<evidence type="ECO:0000313" key="11">
    <source>
        <dbReference type="EMBL" id="KUG18535.1"/>
    </source>
</evidence>
<dbReference type="GO" id="GO:0005840">
    <property type="term" value="C:ribosome"/>
    <property type="evidence" value="ECO:0007669"/>
    <property type="project" value="UniProtKB-KW"/>
</dbReference>
<keyword evidence="8" id="KW-0687">Ribonucleoprotein</keyword>
<dbReference type="NCBIfam" id="TIGR03677">
    <property type="entry name" value="eL8_ribo"/>
    <property type="match status" value="1"/>
</dbReference>
<dbReference type="GO" id="GO:0006412">
    <property type="term" value="P:translation"/>
    <property type="evidence" value="ECO:0007669"/>
    <property type="project" value="InterPro"/>
</dbReference>
<dbReference type="EMBL" id="LNQE01001375">
    <property type="protein sequence ID" value="KUG18535.1"/>
    <property type="molecule type" value="Genomic_DNA"/>
</dbReference>
<evidence type="ECO:0000256" key="4">
    <source>
        <dbReference type="ARBA" id="ARBA00022694"/>
    </source>
</evidence>
<dbReference type="GO" id="GO:1990904">
    <property type="term" value="C:ribonucleoprotein complex"/>
    <property type="evidence" value="ECO:0007669"/>
    <property type="project" value="UniProtKB-KW"/>
</dbReference>
<dbReference type="Gene3D" id="3.30.1330.30">
    <property type="match status" value="1"/>
</dbReference>
<evidence type="ECO:0000256" key="8">
    <source>
        <dbReference type="ARBA" id="ARBA00023274"/>
    </source>
</evidence>
<evidence type="ECO:0000256" key="5">
    <source>
        <dbReference type="ARBA" id="ARBA00022730"/>
    </source>
</evidence>
<dbReference type="PANTHER" id="PTHR11843">
    <property type="entry name" value="40S RIBOSOMAL PROTEIN S12"/>
    <property type="match status" value="1"/>
</dbReference>
<reference evidence="11" key="1">
    <citation type="journal article" date="2015" name="Proc. Natl. Acad. Sci. U.S.A.">
        <title>Networks of energetic and metabolic interactions define dynamics in microbial communities.</title>
        <authorList>
            <person name="Embree M."/>
            <person name="Liu J.K."/>
            <person name="Al-Bassam M.M."/>
            <person name="Zengler K."/>
        </authorList>
    </citation>
    <scope>NUCLEOTIDE SEQUENCE</scope>
</reference>
<comment type="subcellular location">
    <subcellularLocation>
        <location evidence="1">Cytoplasm</location>
    </subcellularLocation>
</comment>
<accession>A0A0W8FCE4</accession>
<dbReference type="InterPro" id="IPR004038">
    <property type="entry name" value="Ribosomal_eL8/eL30/eS12/Gad45"/>
</dbReference>
<dbReference type="GO" id="GO:0019843">
    <property type="term" value="F:rRNA binding"/>
    <property type="evidence" value="ECO:0007669"/>
    <property type="project" value="UniProtKB-KW"/>
</dbReference>
<comment type="similarity">
    <text evidence="2">Belongs to the eukaryotic ribosomal protein eL8 family.</text>
</comment>
<dbReference type="GO" id="GO:0003735">
    <property type="term" value="F:structural constituent of ribosome"/>
    <property type="evidence" value="ECO:0007669"/>
    <property type="project" value="InterPro"/>
</dbReference>
<keyword evidence="4" id="KW-0819">tRNA processing</keyword>
<evidence type="ECO:0000256" key="6">
    <source>
        <dbReference type="ARBA" id="ARBA00022884"/>
    </source>
</evidence>
<evidence type="ECO:0000256" key="1">
    <source>
        <dbReference type="ARBA" id="ARBA00004496"/>
    </source>
</evidence>
<keyword evidence="3" id="KW-0963">Cytoplasm</keyword>
<gene>
    <name evidence="11" type="ORF">ASZ90_011771</name>
</gene>
<evidence type="ECO:0000256" key="7">
    <source>
        <dbReference type="ARBA" id="ARBA00022980"/>
    </source>
</evidence>
<dbReference type="InterPro" id="IPR018492">
    <property type="entry name" value="Ribosomal_eL8/Nhp2"/>
</dbReference>
<evidence type="ECO:0000256" key="3">
    <source>
        <dbReference type="ARBA" id="ARBA00022490"/>
    </source>
</evidence>
<dbReference type="FunFam" id="3.30.1330.30:FF:000020">
    <property type="entry name" value="50S ribosomal protein L7Ae"/>
    <property type="match status" value="1"/>
</dbReference>
<dbReference type="InterPro" id="IPR029064">
    <property type="entry name" value="Ribosomal_eL30-like_sf"/>
</dbReference>
<dbReference type="PRINTS" id="PR00884">
    <property type="entry name" value="RIBOSOMALHS6"/>
</dbReference>
<evidence type="ECO:0000259" key="10">
    <source>
        <dbReference type="Pfam" id="PF01248"/>
    </source>
</evidence>
<keyword evidence="6" id="KW-0694">RNA-binding</keyword>
<evidence type="ECO:0000256" key="2">
    <source>
        <dbReference type="ARBA" id="ARBA00007337"/>
    </source>
</evidence>
<dbReference type="SUPFAM" id="SSF55315">
    <property type="entry name" value="L30e-like"/>
    <property type="match status" value="1"/>
</dbReference>
<keyword evidence="7 11" id="KW-0689">Ribosomal protein</keyword>
<evidence type="ECO:0000256" key="9">
    <source>
        <dbReference type="ARBA" id="ARBA00035441"/>
    </source>
</evidence>
<keyword evidence="5" id="KW-0699">rRNA-binding</keyword>
<dbReference type="GO" id="GO:0005737">
    <property type="term" value="C:cytoplasm"/>
    <property type="evidence" value="ECO:0007669"/>
    <property type="project" value="UniProtKB-SubCell"/>
</dbReference>
<dbReference type="InterPro" id="IPR022481">
    <property type="entry name" value="Ribosomal_eL8_arc"/>
</dbReference>
<organism evidence="11">
    <name type="scientific">hydrocarbon metagenome</name>
    <dbReference type="NCBI Taxonomy" id="938273"/>
    <lineage>
        <taxon>unclassified sequences</taxon>
        <taxon>metagenomes</taxon>
        <taxon>ecological metagenomes</taxon>
    </lineage>
</organism>
<dbReference type="GO" id="GO:0008033">
    <property type="term" value="P:tRNA processing"/>
    <property type="evidence" value="ECO:0007669"/>
    <property type="project" value="UniProtKB-KW"/>
</dbReference>
<feature type="domain" description="Ribosomal protein eL8/eL30/eS12/Gadd45" evidence="10">
    <location>
        <begin position="19"/>
        <end position="109"/>
    </location>
</feature>
<name>A0A0W8FCE4_9ZZZZ</name>
<dbReference type="HAMAP" id="MF_00326">
    <property type="entry name" value="Ribosomal_eL8"/>
    <property type="match status" value="1"/>
</dbReference>
<protein>
    <recommendedName>
        <fullName evidence="9">50S ribosomal protein L7Ae</fullName>
    </recommendedName>
</protein>
<dbReference type="PRINTS" id="PR00881">
    <property type="entry name" value="L7ARS6FAMILY"/>
</dbReference>
<dbReference type="AlphaFoldDB" id="A0A0W8FCE4"/>
<proteinExistence type="inferred from homology"/>